<dbReference type="OrthoDB" id="6159518at2759"/>
<feature type="compositionally biased region" description="Basic residues" evidence="1">
    <location>
        <begin position="184"/>
        <end position="196"/>
    </location>
</feature>
<sequence length="283" mass="31506">MAESGEISPPASVEACTPDERVNQESSPERSKDSTASWRQQNDLDLFDCLKLVEQSVSLLGQAKVSLSYSCRLAVLFHLTGDLKKAKKLISKHETSLTKSHKTLFGKTFYKALRTATKIRKYTKEISHHITGSTTQPPPRSYRGRKNLKQYSRSSQPFRQNRGGSTSVSFRGKSSTYRGYPKGKSVKFRVKKRAPGSKRPTPDRNKNSGYIVTDSPKGHLSGPDKTKFGFINSKQVLSIGIETPNQLDIADTRSVHFTNCHWSGDSLSENPTPDKHSPTCVSQ</sequence>
<organism evidence="2 3">
    <name type="scientific">Desmophyllum pertusum</name>
    <dbReference type="NCBI Taxonomy" id="174260"/>
    <lineage>
        <taxon>Eukaryota</taxon>
        <taxon>Metazoa</taxon>
        <taxon>Cnidaria</taxon>
        <taxon>Anthozoa</taxon>
        <taxon>Hexacorallia</taxon>
        <taxon>Scleractinia</taxon>
        <taxon>Caryophylliina</taxon>
        <taxon>Caryophylliidae</taxon>
        <taxon>Desmophyllum</taxon>
    </lineage>
</organism>
<evidence type="ECO:0000313" key="2">
    <source>
        <dbReference type="EMBL" id="KAJ7387786.1"/>
    </source>
</evidence>
<evidence type="ECO:0000313" key="3">
    <source>
        <dbReference type="Proteomes" id="UP001163046"/>
    </source>
</evidence>
<feature type="region of interest" description="Disordered" evidence="1">
    <location>
        <begin position="264"/>
        <end position="283"/>
    </location>
</feature>
<feature type="region of interest" description="Disordered" evidence="1">
    <location>
        <begin position="150"/>
        <end position="225"/>
    </location>
</feature>
<feature type="compositionally biased region" description="Basic and acidic residues" evidence="1">
    <location>
        <begin position="18"/>
        <end position="33"/>
    </location>
</feature>
<dbReference type="AlphaFoldDB" id="A0A9W9ZTY7"/>
<reference evidence="2" key="1">
    <citation type="submission" date="2023-01" db="EMBL/GenBank/DDBJ databases">
        <title>Genome assembly of the deep-sea coral Lophelia pertusa.</title>
        <authorList>
            <person name="Herrera S."/>
            <person name="Cordes E."/>
        </authorList>
    </citation>
    <scope>NUCLEOTIDE SEQUENCE</scope>
    <source>
        <strain evidence="2">USNM1676648</strain>
        <tissue evidence="2">Polyp</tissue>
    </source>
</reference>
<dbReference type="EMBL" id="MU825873">
    <property type="protein sequence ID" value="KAJ7387786.1"/>
    <property type="molecule type" value="Genomic_DNA"/>
</dbReference>
<name>A0A9W9ZTY7_9CNID</name>
<proteinExistence type="predicted"/>
<comment type="caution">
    <text evidence="2">The sequence shown here is derived from an EMBL/GenBank/DDBJ whole genome shotgun (WGS) entry which is preliminary data.</text>
</comment>
<feature type="compositionally biased region" description="Polar residues" evidence="1">
    <location>
        <begin position="150"/>
        <end position="177"/>
    </location>
</feature>
<evidence type="ECO:0000256" key="1">
    <source>
        <dbReference type="SAM" id="MobiDB-lite"/>
    </source>
</evidence>
<protein>
    <submittedName>
        <fullName evidence="2">Uncharacterized protein</fullName>
    </submittedName>
</protein>
<accession>A0A9W9ZTY7</accession>
<gene>
    <name evidence="2" type="ORF">OS493_001130</name>
</gene>
<keyword evidence="3" id="KW-1185">Reference proteome</keyword>
<feature type="region of interest" description="Disordered" evidence="1">
    <location>
        <begin position="1"/>
        <end position="37"/>
    </location>
</feature>
<dbReference type="Proteomes" id="UP001163046">
    <property type="component" value="Unassembled WGS sequence"/>
</dbReference>